<dbReference type="InterPro" id="IPR009081">
    <property type="entry name" value="PP-bd_ACP"/>
</dbReference>
<dbReference type="RefSeq" id="WP_234306788.1">
    <property type="nucleotide sequence ID" value="NZ_CP009922.3"/>
</dbReference>
<dbReference type="InterPro" id="IPR036736">
    <property type="entry name" value="ACP-like_sf"/>
</dbReference>
<evidence type="ECO:0000313" key="2">
    <source>
        <dbReference type="EMBL" id="AKG44942.1"/>
    </source>
</evidence>
<proteinExistence type="predicted"/>
<dbReference type="AlphaFoldDB" id="A0A0F7FWY3"/>
<dbReference type="PATRIC" id="fig|408015.6.peg.3606"/>
<dbReference type="EMBL" id="CP009922">
    <property type="protein sequence ID" value="AKG44942.1"/>
    <property type="molecule type" value="Genomic_DNA"/>
</dbReference>
<organism evidence="2 3">
    <name type="scientific">Streptomyces xiamenensis</name>
    <dbReference type="NCBI Taxonomy" id="408015"/>
    <lineage>
        <taxon>Bacteria</taxon>
        <taxon>Bacillati</taxon>
        <taxon>Actinomycetota</taxon>
        <taxon>Actinomycetes</taxon>
        <taxon>Kitasatosporales</taxon>
        <taxon>Streptomycetaceae</taxon>
        <taxon>Streptomyces</taxon>
    </lineage>
</organism>
<gene>
    <name evidence="2" type="ORF">SXIM_35580</name>
</gene>
<dbReference type="SUPFAM" id="SSF47336">
    <property type="entry name" value="ACP-like"/>
    <property type="match status" value="1"/>
</dbReference>
<protein>
    <submittedName>
        <fullName evidence="2">Phosphopantetheine-binding</fullName>
    </submittedName>
</protein>
<dbReference type="Proteomes" id="UP000034034">
    <property type="component" value="Chromosome"/>
</dbReference>
<evidence type="ECO:0000259" key="1">
    <source>
        <dbReference type="PROSITE" id="PS50075"/>
    </source>
</evidence>
<name>A0A0F7FWY3_9ACTN</name>
<dbReference type="Gene3D" id="1.10.1200.10">
    <property type="entry name" value="ACP-like"/>
    <property type="match status" value="1"/>
</dbReference>
<keyword evidence="3" id="KW-1185">Reference proteome</keyword>
<feature type="domain" description="Carrier" evidence="1">
    <location>
        <begin position="1"/>
        <end position="80"/>
    </location>
</feature>
<dbReference type="STRING" id="408015.SXIM_35580"/>
<dbReference type="PROSITE" id="PS50075">
    <property type="entry name" value="CARRIER"/>
    <property type="match status" value="1"/>
</dbReference>
<dbReference type="KEGG" id="sxi:SXIM_35580"/>
<evidence type="ECO:0000313" key="3">
    <source>
        <dbReference type="Proteomes" id="UP000034034"/>
    </source>
</evidence>
<sequence>MQRITLRELEGIMRQYVWEGDWQSFEAAPDLAFDALGYDSLAQLETHTRIRREYGVVIPEADLERVLTPRNLVDFVNARIPAA</sequence>
<dbReference type="HOGENOM" id="CLU_108696_12_0_11"/>
<reference evidence="2" key="1">
    <citation type="submission" date="2019-08" db="EMBL/GenBank/DDBJ databases">
        <title>Complete genome sequence of a mangrove-derived Streptomyces xiamenensis.</title>
        <authorList>
            <person name="Xu J."/>
        </authorList>
    </citation>
    <scope>NUCLEOTIDE SEQUENCE</scope>
    <source>
        <strain evidence="2">318</strain>
    </source>
</reference>
<dbReference type="Pfam" id="PF00550">
    <property type="entry name" value="PP-binding"/>
    <property type="match status" value="1"/>
</dbReference>
<accession>A0A0F7FWY3</accession>